<evidence type="ECO:0000256" key="15">
    <source>
        <dbReference type="ARBA" id="ARBA00023180"/>
    </source>
</evidence>
<dbReference type="PANTHER" id="PTHR11731">
    <property type="entry name" value="PROTEASE FAMILY S9B,C DIPEPTIDYL-PEPTIDASE IV-RELATED"/>
    <property type="match status" value="1"/>
</dbReference>
<dbReference type="Gene3D" id="3.40.50.1820">
    <property type="entry name" value="alpha/beta hydrolase"/>
    <property type="match status" value="1"/>
</dbReference>
<dbReference type="GO" id="GO:0015036">
    <property type="term" value="F:disulfide oxidoreductase activity"/>
    <property type="evidence" value="ECO:0007669"/>
    <property type="project" value="UniProtKB-ARBA"/>
</dbReference>
<comment type="similarity">
    <text evidence="2">Belongs to the peptidase S9B family.</text>
</comment>
<evidence type="ECO:0000256" key="9">
    <source>
        <dbReference type="ARBA" id="ARBA00022825"/>
    </source>
</evidence>
<keyword evidence="24" id="KW-1185">Reference proteome</keyword>
<evidence type="ECO:0000256" key="12">
    <source>
        <dbReference type="ARBA" id="ARBA00023004"/>
    </source>
</evidence>
<accession>A0A9W8EI04</accession>
<keyword evidence="9" id="KW-0720">Serine protease</keyword>
<organism evidence="23 24">
    <name type="scientific">Coemansia thaxteri</name>
    <dbReference type="NCBI Taxonomy" id="2663907"/>
    <lineage>
        <taxon>Eukaryota</taxon>
        <taxon>Fungi</taxon>
        <taxon>Fungi incertae sedis</taxon>
        <taxon>Zoopagomycota</taxon>
        <taxon>Kickxellomycotina</taxon>
        <taxon>Kickxellomycetes</taxon>
        <taxon>Kickxellales</taxon>
        <taxon>Kickxellaceae</taxon>
        <taxon>Coemansia</taxon>
    </lineage>
</organism>
<sequence length="1021" mass="113710">MSGDRVEYSELEIEEPTTFGEEEDERFHQEFSTYDERGAKVQSWKRKRFSLAHICLVAIGCLGLYAAISVVWHTVTNGNRGDGSSVRVPGAHSDAPIHRSRKRLLTYDNVNRVSSLVETKSLNWIAHSSDPSIDGLHREMRNELFIIRKVDNSTWEHQLADYHEVKKAALEQMSSFDPQSWSVSADWEYMLFNVHSERVWRHSVKGTYYLYNVKEKTMIPLTTTRNDKIQRVEWAPTGHQMLFVRDNNLYVTDMMHEIQVTEDGSDEVFNGLADWVYEEEVLGSGASSWWSPDGKALAYLRLDDSKVPVFQYELFHPDNSSVVYPSDIRLHYPKAGASNPLVSLLVYQIGFGKDSGQAKAVSKASENADTDYHPHPIVFDKLFGPEDTIITSVAWLTDQHDQLIVHAMNRVQDYLKVYLVNADLKQLSGKLVRERNTNDSGGDGAWIEITTPPIFVPANSVQSLTADAYISLVENGEHTHLALFSPPDAAQPAKWLTSGDYDVVGGSAAFNRKTARVSFLSTQASTIKFNLYEVSLGGDGSAVPPPRALSPPTLKSSRDRLNSEGARDGHYDASFSKGAGYYTLSYKGPKLPWQAVYSSSDANFELVLADNSNAQNELDLYDLPTVEYFEIPNAAGDKMNAMAIFPPSIDKNAKSKYGVLFRVYGGPNSQQVSQAFSLDWHSALVSQQDVPDMPWIVATVDGRGTGYKGRKFRSSVSKQLGIFEPADQAAGAKYFQGLGYVNPHRIAIWGWSYGGYTTSRAIELHADVFRVGMAVAPVTNWRFYDSVYTERYMKTPDANAGGYKASAVSNSTAFRNAKFLVQHGSGDDNVHLQNTLALVDLLQSNNVPGFEMAVYTDSDHGIYTHNATTLRTAARRSLVVHHAARLPPAHRCISARFITDRAKATIDDAVKQNDLVVFMKGTPDEPLCGFSRAVVQILQMHGVDEIASVNCLQDPEIREGIKEYTDWPTIPQVYVKGEFIGGCDVMVQMHQSGELHELLVKEGVLKPGDSVLEAESVDKEK</sequence>
<dbReference type="OrthoDB" id="16520at2759"/>
<keyword evidence="5 19" id="KW-0812">Transmembrane</keyword>
<dbReference type="InterPro" id="IPR033658">
    <property type="entry name" value="GRX_PICOT-like"/>
</dbReference>
<dbReference type="FunFam" id="3.40.30.10:FF:000005">
    <property type="entry name" value="Glutaredoxin 5"/>
    <property type="match status" value="1"/>
</dbReference>
<evidence type="ECO:0000313" key="24">
    <source>
        <dbReference type="Proteomes" id="UP001150907"/>
    </source>
</evidence>
<keyword evidence="16" id="KW-0676">Redox-active center</keyword>
<dbReference type="CDD" id="cd03028">
    <property type="entry name" value="GRX_PICOT_like"/>
    <property type="match status" value="1"/>
</dbReference>
<dbReference type="SUPFAM" id="SSF53474">
    <property type="entry name" value="alpha/beta-Hydrolases"/>
    <property type="match status" value="1"/>
</dbReference>
<dbReference type="Pfam" id="PF00930">
    <property type="entry name" value="DPPIV_N"/>
    <property type="match status" value="1"/>
</dbReference>
<dbReference type="SUPFAM" id="SSF82171">
    <property type="entry name" value="DPP6 N-terminal domain-like"/>
    <property type="match status" value="1"/>
</dbReference>
<dbReference type="GO" id="GO:0004177">
    <property type="term" value="F:aminopeptidase activity"/>
    <property type="evidence" value="ECO:0007669"/>
    <property type="project" value="UniProtKB-KW"/>
</dbReference>
<keyword evidence="13" id="KW-0411">Iron-sulfur</keyword>
<dbReference type="InterPro" id="IPR050278">
    <property type="entry name" value="Serine_Prot_S9B/DPPIV"/>
</dbReference>
<dbReference type="InterPro" id="IPR029058">
    <property type="entry name" value="AB_hydrolase_fold"/>
</dbReference>
<keyword evidence="6" id="KW-0001">2Fe-2S</keyword>
<feature type="compositionally biased region" description="Basic and acidic residues" evidence="18">
    <location>
        <begin position="556"/>
        <end position="569"/>
    </location>
</feature>
<keyword evidence="7" id="KW-0479">Metal-binding</keyword>
<dbReference type="PROSITE" id="PS51354">
    <property type="entry name" value="GLUTAREDOXIN_2"/>
    <property type="match status" value="1"/>
</dbReference>
<evidence type="ECO:0000256" key="10">
    <source>
        <dbReference type="ARBA" id="ARBA00022968"/>
    </source>
</evidence>
<keyword evidence="8 23" id="KW-0378">Hydrolase</keyword>
<evidence type="ECO:0000256" key="8">
    <source>
        <dbReference type="ARBA" id="ARBA00022801"/>
    </source>
</evidence>
<feature type="region of interest" description="Disordered" evidence="18">
    <location>
        <begin position="538"/>
        <end position="569"/>
    </location>
</feature>
<evidence type="ECO:0000259" key="20">
    <source>
        <dbReference type="Pfam" id="PF00326"/>
    </source>
</evidence>
<dbReference type="GO" id="GO:0005886">
    <property type="term" value="C:plasma membrane"/>
    <property type="evidence" value="ECO:0007669"/>
    <property type="project" value="TreeGrafter"/>
</dbReference>
<comment type="caution">
    <text evidence="23">The sequence shown here is derived from an EMBL/GenBank/DDBJ whole genome shotgun (WGS) entry which is preliminary data.</text>
</comment>
<dbReference type="GO" id="GO:0006508">
    <property type="term" value="P:proteolysis"/>
    <property type="evidence" value="ECO:0007669"/>
    <property type="project" value="UniProtKB-KW"/>
</dbReference>
<feature type="domain" description="Glutaredoxin" evidence="21">
    <location>
        <begin position="916"/>
        <end position="980"/>
    </location>
</feature>
<dbReference type="InterPro" id="IPR002469">
    <property type="entry name" value="Peptidase_S9B_N"/>
</dbReference>
<dbReference type="InterPro" id="IPR004480">
    <property type="entry name" value="Monothiol_GRX-rel"/>
</dbReference>
<dbReference type="SUPFAM" id="SSF52833">
    <property type="entry name" value="Thioredoxin-like"/>
    <property type="match status" value="1"/>
</dbReference>
<dbReference type="GO" id="GO:0051537">
    <property type="term" value="F:2 iron, 2 sulfur cluster binding"/>
    <property type="evidence" value="ECO:0007669"/>
    <property type="project" value="UniProtKB-KW"/>
</dbReference>
<evidence type="ECO:0000259" key="21">
    <source>
        <dbReference type="Pfam" id="PF00462"/>
    </source>
</evidence>
<evidence type="ECO:0000259" key="22">
    <source>
        <dbReference type="Pfam" id="PF00930"/>
    </source>
</evidence>
<dbReference type="GO" id="GO:0008236">
    <property type="term" value="F:serine-type peptidase activity"/>
    <property type="evidence" value="ECO:0007669"/>
    <property type="project" value="UniProtKB-KW"/>
</dbReference>
<feature type="transmembrane region" description="Helical" evidence="19">
    <location>
        <begin position="49"/>
        <end position="72"/>
    </location>
</feature>
<dbReference type="Pfam" id="PF00462">
    <property type="entry name" value="Glutaredoxin"/>
    <property type="match status" value="1"/>
</dbReference>
<evidence type="ECO:0000256" key="1">
    <source>
        <dbReference type="ARBA" id="ARBA00004576"/>
    </source>
</evidence>
<keyword evidence="10" id="KW-0735">Signal-anchor</keyword>
<dbReference type="Pfam" id="PF00326">
    <property type="entry name" value="Peptidase_S9"/>
    <property type="match status" value="1"/>
</dbReference>
<dbReference type="EMBL" id="JANBQF010000531">
    <property type="protein sequence ID" value="KAJ2000451.1"/>
    <property type="molecule type" value="Genomic_DNA"/>
</dbReference>
<evidence type="ECO:0000313" key="23">
    <source>
        <dbReference type="EMBL" id="KAJ2000451.1"/>
    </source>
</evidence>
<dbReference type="FunFam" id="3.40.50.1820:FF:000003">
    <property type="entry name" value="Dipeptidyl peptidase 4"/>
    <property type="match status" value="1"/>
</dbReference>
<evidence type="ECO:0000256" key="16">
    <source>
        <dbReference type="ARBA" id="ARBA00023284"/>
    </source>
</evidence>
<keyword evidence="4" id="KW-0645">Protease</keyword>
<reference evidence="23" key="1">
    <citation type="submission" date="2022-07" db="EMBL/GenBank/DDBJ databases">
        <title>Phylogenomic reconstructions and comparative analyses of Kickxellomycotina fungi.</title>
        <authorList>
            <person name="Reynolds N.K."/>
            <person name="Stajich J.E."/>
            <person name="Barry K."/>
            <person name="Grigoriev I.V."/>
            <person name="Crous P."/>
            <person name="Smith M.E."/>
        </authorList>
    </citation>
    <scope>NUCLEOTIDE SEQUENCE</scope>
    <source>
        <strain evidence="23">IMI 214461</strain>
    </source>
</reference>
<dbReference type="Gene3D" id="3.40.30.10">
    <property type="entry name" value="Glutaredoxin"/>
    <property type="match status" value="1"/>
</dbReference>
<evidence type="ECO:0000256" key="19">
    <source>
        <dbReference type="SAM" id="Phobius"/>
    </source>
</evidence>
<dbReference type="GO" id="GO:0046872">
    <property type="term" value="F:metal ion binding"/>
    <property type="evidence" value="ECO:0007669"/>
    <property type="project" value="UniProtKB-KW"/>
</dbReference>
<keyword evidence="14 19" id="KW-0472">Membrane</keyword>
<name>A0A9W8EI04_9FUNG</name>
<dbReference type="NCBIfam" id="TIGR00365">
    <property type="entry name" value="Grx4 family monothiol glutaredoxin"/>
    <property type="match status" value="1"/>
</dbReference>
<evidence type="ECO:0000256" key="4">
    <source>
        <dbReference type="ARBA" id="ARBA00022670"/>
    </source>
</evidence>
<feature type="domain" description="Dipeptidylpeptidase IV N-terminal" evidence="22">
    <location>
        <begin position="184"/>
        <end position="593"/>
    </location>
</feature>
<dbReference type="InterPro" id="IPR001375">
    <property type="entry name" value="Peptidase_S9_cat"/>
</dbReference>
<keyword evidence="12" id="KW-0408">Iron</keyword>
<keyword evidence="15" id="KW-0325">Glycoprotein</keyword>
<evidence type="ECO:0000256" key="2">
    <source>
        <dbReference type="ARBA" id="ARBA00006150"/>
    </source>
</evidence>
<evidence type="ECO:0000256" key="11">
    <source>
        <dbReference type="ARBA" id="ARBA00022989"/>
    </source>
</evidence>
<evidence type="ECO:0000256" key="7">
    <source>
        <dbReference type="ARBA" id="ARBA00022723"/>
    </source>
</evidence>
<feature type="domain" description="Peptidase S9 prolyl oligopeptidase catalytic" evidence="20">
    <location>
        <begin position="692"/>
        <end position="873"/>
    </location>
</feature>
<evidence type="ECO:0000256" key="3">
    <source>
        <dbReference type="ARBA" id="ARBA00022438"/>
    </source>
</evidence>
<dbReference type="GO" id="GO:0044571">
    <property type="term" value="P:[2Fe-2S] cluster assembly"/>
    <property type="evidence" value="ECO:0007669"/>
    <property type="project" value="UniProtKB-ARBA"/>
</dbReference>
<dbReference type="GO" id="GO:0005774">
    <property type="term" value="C:vacuolar membrane"/>
    <property type="evidence" value="ECO:0007669"/>
    <property type="project" value="UniProtKB-SubCell"/>
</dbReference>
<keyword evidence="3" id="KW-0031">Aminopeptidase</keyword>
<evidence type="ECO:0000256" key="18">
    <source>
        <dbReference type="SAM" id="MobiDB-lite"/>
    </source>
</evidence>
<dbReference type="InterPro" id="IPR002109">
    <property type="entry name" value="Glutaredoxin"/>
</dbReference>
<evidence type="ECO:0000256" key="17">
    <source>
        <dbReference type="ARBA" id="ARBA00067618"/>
    </source>
</evidence>
<dbReference type="Proteomes" id="UP001150907">
    <property type="component" value="Unassembled WGS sequence"/>
</dbReference>
<dbReference type="PANTHER" id="PTHR11731:SF200">
    <property type="entry name" value="DIPEPTIDYL PEPTIDASE 10, ISOFORM B"/>
    <property type="match status" value="1"/>
</dbReference>
<protein>
    <recommendedName>
        <fullName evidence="17">Monothiol glutaredoxin-5, mitochondrial</fullName>
    </recommendedName>
</protein>
<dbReference type="AlphaFoldDB" id="A0A9W8EI04"/>
<evidence type="ECO:0000256" key="14">
    <source>
        <dbReference type="ARBA" id="ARBA00023136"/>
    </source>
</evidence>
<evidence type="ECO:0000256" key="5">
    <source>
        <dbReference type="ARBA" id="ARBA00022692"/>
    </source>
</evidence>
<dbReference type="GO" id="GO:0008239">
    <property type="term" value="F:dipeptidyl-peptidase activity"/>
    <property type="evidence" value="ECO:0007669"/>
    <property type="project" value="TreeGrafter"/>
</dbReference>
<dbReference type="InterPro" id="IPR036249">
    <property type="entry name" value="Thioredoxin-like_sf"/>
</dbReference>
<gene>
    <name evidence="23" type="primary">dpp4</name>
    <name evidence="23" type="ORF">H4R26_004615</name>
</gene>
<evidence type="ECO:0000256" key="6">
    <source>
        <dbReference type="ARBA" id="ARBA00022714"/>
    </source>
</evidence>
<comment type="subcellular location">
    <subcellularLocation>
        <location evidence="1">Vacuole membrane</location>
        <topology evidence="1">Single-pass type II membrane protein</topology>
    </subcellularLocation>
</comment>
<proteinExistence type="inferred from homology"/>
<evidence type="ECO:0000256" key="13">
    <source>
        <dbReference type="ARBA" id="ARBA00023014"/>
    </source>
</evidence>
<keyword evidence="11 19" id="KW-1133">Transmembrane helix</keyword>
<dbReference type="Gene3D" id="2.140.10.30">
    <property type="entry name" value="Dipeptidylpeptidase IV, N-terminal domain"/>
    <property type="match status" value="1"/>
</dbReference>